<sequence length="404" mass="41444">MGQGTQVGRMRLIGSLSAGQLIGWGAGFDMLSVTVRPMGEALGIAQDMLFGGLTLFMLILAFAGPSVGRLVARYGARSFLSLGAMVMALGLVLLSACQGPVGYFAAWAVIGLGGAFALSNPAYAAIVEREGGGARHAIGLMMIFTGMSAGFAWPAFTFVVENAGWRMALLLGAGLLFFVAAPLNFFGPGPRPAETAAQGREAARMPLLLPAREKRRAFVLIALFSTAFSIVGFGISPSLIELLGLAGAGPALALWLASMRSFLSISARAADLFIGRSDDPLPAAFLAGCLPLLGSVVAVVLAPSPAAAVVFVLLYGFGSGMGAVSRAVLPLGFFAPGEYALMAGRIALPQNLATAVAPLLFSLCLARLGFLAALVAIFLLTLVALMAVWGLFGLRSRVAAGAGT</sequence>
<dbReference type="InterPro" id="IPR036259">
    <property type="entry name" value="MFS_trans_sf"/>
</dbReference>
<feature type="transmembrane region" description="Helical" evidence="4">
    <location>
        <begin position="102"/>
        <end position="126"/>
    </location>
</feature>
<feature type="transmembrane region" description="Helical" evidence="4">
    <location>
        <begin position="346"/>
        <end position="363"/>
    </location>
</feature>
<evidence type="ECO:0000313" key="5">
    <source>
        <dbReference type="EMBL" id="TPW28818.1"/>
    </source>
</evidence>
<feature type="transmembrane region" description="Helical" evidence="4">
    <location>
        <begin position="12"/>
        <end position="28"/>
    </location>
</feature>
<feature type="transmembrane region" description="Helical" evidence="4">
    <location>
        <begin position="138"/>
        <end position="159"/>
    </location>
</feature>
<dbReference type="OrthoDB" id="7200137at2"/>
<name>A0A506U5R6_9HYPH</name>
<feature type="transmembrane region" description="Helical" evidence="4">
    <location>
        <begin position="369"/>
        <end position="392"/>
    </location>
</feature>
<feature type="transmembrane region" description="Helical" evidence="4">
    <location>
        <begin position="48"/>
        <end position="67"/>
    </location>
</feature>
<evidence type="ECO:0000313" key="6">
    <source>
        <dbReference type="Proteomes" id="UP000318801"/>
    </source>
</evidence>
<keyword evidence="1 4" id="KW-0812">Transmembrane</keyword>
<proteinExistence type="predicted"/>
<dbReference type="SUPFAM" id="SSF103473">
    <property type="entry name" value="MFS general substrate transporter"/>
    <property type="match status" value="1"/>
</dbReference>
<organism evidence="5 6">
    <name type="scientific">Martelella alba</name>
    <dbReference type="NCBI Taxonomy" id="2590451"/>
    <lineage>
        <taxon>Bacteria</taxon>
        <taxon>Pseudomonadati</taxon>
        <taxon>Pseudomonadota</taxon>
        <taxon>Alphaproteobacteria</taxon>
        <taxon>Hyphomicrobiales</taxon>
        <taxon>Aurantimonadaceae</taxon>
        <taxon>Martelella</taxon>
    </lineage>
</organism>
<accession>A0A506U5R6</accession>
<keyword evidence="3 4" id="KW-0472">Membrane</keyword>
<feature type="transmembrane region" description="Helical" evidence="4">
    <location>
        <begin position="79"/>
        <end position="96"/>
    </location>
</feature>
<dbReference type="InterPro" id="IPR011701">
    <property type="entry name" value="MFS"/>
</dbReference>
<dbReference type="GO" id="GO:0022857">
    <property type="term" value="F:transmembrane transporter activity"/>
    <property type="evidence" value="ECO:0007669"/>
    <property type="project" value="InterPro"/>
</dbReference>
<dbReference type="Pfam" id="PF07690">
    <property type="entry name" value="MFS_1"/>
    <property type="match status" value="1"/>
</dbReference>
<feature type="transmembrane region" description="Helical" evidence="4">
    <location>
        <begin position="283"/>
        <end position="302"/>
    </location>
</feature>
<protein>
    <submittedName>
        <fullName evidence="5">MFS transporter</fullName>
    </submittedName>
</protein>
<evidence type="ECO:0000256" key="1">
    <source>
        <dbReference type="ARBA" id="ARBA00022692"/>
    </source>
</evidence>
<gene>
    <name evidence="5" type="ORF">FJU08_15940</name>
</gene>
<reference evidence="5 6" key="1">
    <citation type="submission" date="2019-06" db="EMBL/GenBank/DDBJ databases">
        <authorList>
            <person name="Li M."/>
        </authorList>
    </citation>
    <scope>NUCLEOTIDE SEQUENCE [LARGE SCALE GENOMIC DNA]</scope>
    <source>
        <strain evidence="5 6">BGMRC2036</strain>
    </source>
</reference>
<dbReference type="Proteomes" id="UP000318801">
    <property type="component" value="Unassembled WGS sequence"/>
</dbReference>
<dbReference type="EMBL" id="VHLG01000011">
    <property type="protein sequence ID" value="TPW28818.1"/>
    <property type="molecule type" value="Genomic_DNA"/>
</dbReference>
<feature type="transmembrane region" description="Helical" evidence="4">
    <location>
        <begin position="217"/>
        <end position="236"/>
    </location>
</feature>
<feature type="transmembrane region" description="Helical" evidence="4">
    <location>
        <begin position="308"/>
        <end position="334"/>
    </location>
</feature>
<dbReference type="Gene3D" id="1.20.1250.20">
    <property type="entry name" value="MFS general substrate transporter like domains"/>
    <property type="match status" value="1"/>
</dbReference>
<evidence type="ECO:0000256" key="3">
    <source>
        <dbReference type="ARBA" id="ARBA00023136"/>
    </source>
</evidence>
<keyword evidence="6" id="KW-1185">Reference proteome</keyword>
<evidence type="ECO:0000256" key="2">
    <source>
        <dbReference type="ARBA" id="ARBA00022989"/>
    </source>
</evidence>
<evidence type="ECO:0000256" key="4">
    <source>
        <dbReference type="SAM" id="Phobius"/>
    </source>
</evidence>
<dbReference type="InterPro" id="IPR050327">
    <property type="entry name" value="Proton-linked_MCT"/>
</dbReference>
<keyword evidence="2 4" id="KW-1133">Transmembrane helix</keyword>
<dbReference type="PANTHER" id="PTHR11360">
    <property type="entry name" value="MONOCARBOXYLATE TRANSPORTER"/>
    <property type="match status" value="1"/>
</dbReference>
<feature type="transmembrane region" description="Helical" evidence="4">
    <location>
        <begin position="165"/>
        <end position="186"/>
    </location>
</feature>
<dbReference type="PANTHER" id="PTHR11360:SF290">
    <property type="entry name" value="MONOCARBOXYLATE MFS PERMEASE"/>
    <property type="match status" value="1"/>
</dbReference>
<comment type="caution">
    <text evidence="5">The sequence shown here is derived from an EMBL/GenBank/DDBJ whole genome shotgun (WGS) entry which is preliminary data.</text>
</comment>
<dbReference type="AlphaFoldDB" id="A0A506U5R6"/>